<dbReference type="EC" id="6.1.1.1" evidence="1"/>
<evidence type="ECO:0000256" key="3">
    <source>
        <dbReference type="ARBA" id="ARBA00022741"/>
    </source>
</evidence>
<evidence type="ECO:0000256" key="9">
    <source>
        <dbReference type="RuleBase" id="RU363036"/>
    </source>
</evidence>
<dbReference type="Proteomes" id="UP001202328">
    <property type="component" value="Unassembled WGS sequence"/>
</dbReference>
<keyword evidence="11" id="KW-1185">Reference proteome</keyword>
<dbReference type="SUPFAM" id="SSF52374">
    <property type="entry name" value="Nucleotidylyl transferase"/>
    <property type="match status" value="1"/>
</dbReference>
<comment type="similarity">
    <text evidence="9">Belongs to the class-I aminoacyl-tRNA synthetase family.</text>
</comment>
<keyword evidence="5 9" id="KW-0648">Protein biosynthesis</keyword>
<keyword evidence="3 9" id="KW-0547">Nucleotide-binding</keyword>
<keyword evidence="4 9" id="KW-0067">ATP-binding</keyword>
<gene>
    <name evidence="10" type="ORF">MKW98_019417</name>
</gene>
<dbReference type="AlphaFoldDB" id="A0AAD4S976"/>
<organism evidence="10 11">
    <name type="scientific">Papaver atlanticum</name>
    <dbReference type="NCBI Taxonomy" id="357466"/>
    <lineage>
        <taxon>Eukaryota</taxon>
        <taxon>Viridiplantae</taxon>
        <taxon>Streptophyta</taxon>
        <taxon>Embryophyta</taxon>
        <taxon>Tracheophyta</taxon>
        <taxon>Spermatophyta</taxon>
        <taxon>Magnoliopsida</taxon>
        <taxon>Ranunculales</taxon>
        <taxon>Papaveraceae</taxon>
        <taxon>Papaveroideae</taxon>
        <taxon>Papaver</taxon>
    </lineage>
</organism>
<evidence type="ECO:0000256" key="6">
    <source>
        <dbReference type="ARBA" id="ARBA00023146"/>
    </source>
</evidence>
<dbReference type="EMBL" id="JAJJMB010012638">
    <property type="protein sequence ID" value="KAI3874844.1"/>
    <property type="molecule type" value="Genomic_DNA"/>
</dbReference>
<proteinExistence type="inferred from homology"/>
<evidence type="ECO:0000313" key="11">
    <source>
        <dbReference type="Proteomes" id="UP001202328"/>
    </source>
</evidence>
<dbReference type="InterPro" id="IPR023617">
    <property type="entry name" value="Tyr-tRNA-ligase_arc/euk-type"/>
</dbReference>
<evidence type="ECO:0000256" key="7">
    <source>
        <dbReference type="ARBA" id="ARBA00033323"/>
    </source>
</evidence>
<comment type="caution">
    <text evidence="10">The sequence shown here is derived from an EMBL/GenBank/DDBJ whole genome shotgun (WGS) entry which is preliminary data.</text>
</comment>
<dbReference type="InterPro" id="IPR050489">
    <property type="entry name" value="Tyr-tRNA_synthase"/>
</dbReference>
<keyword evidence="2 9" id="KW-0436">Ligase</keyword>
<evidence type="ECO:0000256" key="8">
    <source>
        <dbReference type="ARBA" id="ARBA00048248"/>
    </source>
</evidence>
<comment type="catalytic activity">
    <reaction evidence="8">
        <text>tRNA(Tyr) + L-tyrosine + ATP = L-tyrosyl-tRNA(Tyr) + AMP + diphosphate + H(+)</text>
        <dbReference type="Rhea" id="RHEA:10220"/>
        <dbReference type="Rhea" id="RHEA-COMP:9706"/>
        <dbReference type="Rhea" id="RHEA-COMP:9707"/>
        <dbReference type="ChEBI" id="CHEBI:15378"/>
        <dbReference type="ChEBI" id="CHEBI:30616"/>
        <dbReference type="ChEBI" id="CHEBI:33019"/>
        <dbReference type="ChEBI" id="CHEBI:58315"/>
        <dbReference type="ChEBI" id="CHEBI:78442"/>
        <dbReference type="ChEBI" id="CHEBI:78536"/>
        <dbReference type="ChEBI" id="CHEBI:456215"/>
        <dbReference type="EC" id="6.1.1.1"/>
    </reaction>
</comment>
<dbReference type="Gene3D" id="3.40.50.620">
    <property type="entry name" value="HUPs"/>
    <property type="match status" value="1"/>
</dbReference>
<dbReference type="GO" id="GO:0004831">
    <property type="term" value="F:tyrosine-tRNA ligase activity"/>
    <property type="evidence" value="ECO:0007669"/>
    <property type="project" value="UniProtKB-EC"/>
</dbReference>
<dbReference type="GO" id="GO:0006437">
    <property type="term" value="P:tyrosyl-tRNA aminoacylation"/>
    <property type="evidence" value="ECO:0007669"/>
    <property type="project" value="TreeGrafter"/>
</dbReference>
<reference evidence="10" key="1">
    <citation type="submission" date="2022-04" db="EMBL/GenBank/DDBJ databases">
        <title>A functionally conserved STORR gene fusion in Papaver species that diverged 16.8 million years ago.</title>
        <authorList>
            <person name="Catania T."/>
        </authorList>
    </citation>
    <scope>NUCLEOTIDE SEQUENCE</scope>
    <source>
        <strain evidence="10">S-188037</strain>
    </source>
</reference>
<dbReference type="PIRSF" id="PIRSF006588">
    <property type="entry name" value="TyrRS_arch_euk"/>
    <property type="match status" value="1"/>
</dbReference>
<dbReference type="Pfam" id="PF00579">
    <property type="entry name" value="tRNA-synt_1b"/>
    <property type="match status" value="1"/>
</dbReference>
<dbReference type="FunFam" id="3.40.50.620:FF:000103">
    <property type="entry name" value="tyrosine--tRNA ligase 1, cytoplasmic"/>
    <property type="match status" value="1"/>
</dbReference>
<dbReference type="NCBIfam" id="NF006330">
    <property type="entry name" value="PRK08560.1"/>
    <property type="match status" value="1"/>
</dbReference>
<keyword evidence="6 9" id="KW-0030">Aminoacyl-tRNA synthetase</keyword>
<dbReference type="Gene3D" id="1.10.240.10">
    <property type="entry name" value="Tyrosyl-Transfer RNA Synthetase"/>
    <property type="match status" value="1"/>
</dbReference>
<evidence type="ECO:0000313" key="10">
    <source>
        <dbReference type="EMBL" id="KAI3874844.1"/>
    </source>
</evidence>
<name>A0AAD4S976_9MAGN</name>
<sequence>MGDQGEKNSSVDEIKAFLTEGFPETDATILKNRLDSLIVNGVVSLSPTSSSSNPLERSPSLLDDITPDERFKIVRSIGEECIKDAELMRLLKNKPEPIAYDGFEPSGGGCTLHRLTDAGCRVKILVAGVFARLNHKLSGDKENIRVAGKYFMEIWKAIGMKNLDKVEFVWSSDAINSRAAEYWDLVLDIVGSFSGERIKNCCAIMGRAENEDLNPGQLMYPCMQCADIFLLEADICQLGMDQRKVNMLAREYWTKIKKRKNKPRMLSQRTHNMLPGLKKGQEKMSKSDPSSAIFMEDNEDEVDKKINNAHCVEGTVEGNPCFEYIKHIIFPWFQEFEVERSEEHGGNKTFKNLEDLISDYQSKKLHPVDLKAALAKALNRILKPVRDHFNNDPEAKALLDKVKEYKVTK</sequence>
<dbReference type="GO" id="GO:0005737">
    <property type="term" value="C:cytoplasm"/>
    <property type="evidence" value="ECO:0007669"/>
    <property type="project" value="TreeGrafter"/>
</dbReference>
<evidence type="ECO:0000256" key="2">
    <source>
        <dbReference type="ARBA" id="ARBA00022598"/>
    </source>
</evidence>
<dbReference type="InterPro" id="IPR002305">
    <property type="entry name" value="aa-tRNA-synth_Ic"/>
</dbReference>
<accession>A0AAD4S976</accession>
<dbReference type="GO" id="GO:0005524">
    <property type="term" value="F:ATP binding"/>
    <property type="evidence" value="ECO:0007669"/>
    <property type="project" value="UniProtKB-KW"/>
</dbReference>
<dbReference type="PANTHER" id="PTHR46264">
    <property type="entry name" value="TYROSINE-TRNA LIGASE"/>
    <property type="match status" value="1"/>
</dbReference>
<protein>
    <recommendedName>
        <fullName evidence="1">tyrosine--tRNA ligase</fullName>
        <ecNumber evidence="1">6.1.1.1</ecNumber>
    </recommendedName>
    <alternativeName>
        <fullName evidence="7">Tyrosyl-tRNA synthetase</fullName>
    </alternativeName>
</protein>
<dbReference type="PANTHER" id="PTHR46264:SF4">
    <property type="entry name" value="TYROSINE--TRNA LIGASE, CYTOPLASMIC"/>
    <property type="match status" value="1"/>
</dbReference>
<evidence type="ECO:0000256" key="4">
    <source>
        <dbReference type="ARBA" id="ARBA00022840"/>
    </source>
</evidence>
<dbReference type="InterPro" id="IPR014729">
    <property type="entry name" value="Rossmann-like_a/b/a_fold"/>
</dbReference>
<evidence type="ECO:0000256" key="5">
    <source>
        <dbReference type="ARBA" id="ARBA00022917"/>
    </source>
</evidence>
<evidence type="ECO:0000256" key="1">
    <source>
        <dbReference type="ARBA" id="ARBA00013160"/>
    </source>
</evidence>